<dbReference type="RefSeq" id="WP_154432930.1">
    <property type="nucleotide sequence ID" value="NZ_VUMS01000030.1"/>
</dbReference>
<gene>
    <name evidence="1" type="ORF">FYJ57_12740</name>
</gene>
<protein>
    <submittedName>
        <fullName evidence="1">ErpK protein</fullName>
    </submittedName>
</protein>
<sequence>MARPRKNNITIDEEIIKQEEQVSKSKAKYDADVKKLKDLYAKKDEMKKRELLEAVEKSSKTFEEIMGFLKGDK</sequence>
<evidence type="ECO:0000313" key="1">
    <source>
        <dbReference type="EMBL" id="MST67560.1"/>
    </source>
</evidence>
<keyword evidence="2" id="KW-1185">Reference proteome</keyword>
<dbReference type="AlphaFoldDB" id="A0A7X2P4W4"/>
<comment type="caution">
    <text evidence="1">The sequence shown here is derived from an EMBL/GenBank/DDBJ whole genome shotgun (WGS) entry which is preliminary data.</text>
</comment>
<name>A0A7X2P4W4_9FIRM</name>
<dbReference type="EMBL" id="VUMS01000030">
    <property type="protein sequence ID" value="MST67560.1"/>
    <property type="molecule type" value="Genomic_DNA"/>
</dbReference>
<organism evidence="1 2">
    <name type="scientific">Oliverpabstia intestinalis</name>
    <dbReference type="NCBI Taxonomy" id="2606633"/>
    <lineage>
        <taxon>Bacteria</taxon>
        <taxon>Bacillati</taxon>
        <taxon>Bacillota</taxon>
        <taxon>Clostridia</taxon>
        <taxon>Lachnospirales</taxon>
        <taxon>Lachnospiraceae</taxon>
        <taxon>Oliverpabstia</taxon>
    </lineage>
</organism>
<dbReference type="Proteomes" id="UP000440513">
    <property type="component" value="Unassembled WGS sequence"/>
</dbReference>
<proteinExistence type="predicted"/>
<accession>A0A7X2P4W4</accession>
<reference evidence="1 2" key="1">
    <citation type="submission" date="2019-08" db="EMBL/GenBank/DDBJ databases">
        <title>In-depth cultivation of the pig gut microbiome towards novel bacterial diversity and tailored functional studies.</title>
        <authorList>
            <person name="Wylensek D."/>
            <person name="Hitch T.C.A."/>
            <person name="Clavel T."/>
        </authorList>
    </citation>
    <scope>NUCLEOTIDE SEQUENCE [LARGE SCALE GENOMIC DNA]</scope>
    <source>
        <strain evidence="1 2">BSM-380-WT-5A</strain>
    </source>
</reference>
<evidence type="ECO:0000313" key="2">
    <source>
        <dbReference type="Proteomes" id="UP000440513"/>
    </source>
</evidence>